<proteinExistence type="predicted"/>
<comment type="caution">
    <text evidence="1">The sequence shown here is derived from an EMBL/GenBank/DDBJ whole genome shotgun (WGS) entry which is preliminary data.</text>
</comment>
<sequence length="587" mass="66754">MLFNIMHRAALGAKYSIFREQQKLLHELKIKGTVFVHYKDLFDPELIRGVKEDADVYGDEIGLALHDMTGPGLDSIVGNLPAFWLFSLENKKKILETILAKYKEVFGVHPKSIASYHFDSSSLRILKEQCPECETIVGGCFEEGVRVFHGCNHSWYLFNEGMPWGPWFPSKEHSLRPATSEVDSAGFVAVPHLVRDMSLSYEGRNDFWASHPPNVVRGMGNEASFNPYDLNLIDQYRMQEKINGRPAYLNTFVGVNWLTWNHNSEYPPEVCWQLYRTMLEYLVELRDSGEAMDMTLSEYGQWHRKNRTYAEPEVYHSKELLYGSGKHYFWYLDGAQRLLIDPTQGGSIGDLRSYAGRCRVETGPDSKHREIGSYPYLIQSQHRTGFAHHHEDGSRTSVFLECDGEQIDFASIRTKVDEVTREGGSTRLQLTPARFQFANGISGELITSFHWDANTGVTQIERKIQNLSDPDQTLTLIEHFKGAPGKTEYAEDLSDIVLLVNEDDTTAVNYDYAGRYIDFKAATQVTARIPQVNTAVHLVACSPHSTEAGIKCGNLFSPFLTLQLKYQLQGNETVQTEMRIEQLDSSK</sequence>
<dbReference type="AlphaFoldDB" id="A0A7X1AUU7"/>
<reference evidence="1 2" key="1">
    <citation type="submission" date="2020-07" db="EMBL/GenBank/DDBJ databases">
        <authorList>
            <person name="Feng X."/>
        </authorList>
    </citation>
    <scope>NUCLEOTIDE SEQUENCE [LARGE SCALE GENOMIC DNA]</scope>
    <source>
        <strain evidence="1 2">JCM14086</strain>
    </source>
</reference>
<name>A0A7X1AUU7_9BACT</name>
<accession>A0A7X1AUU7</accession>
<organism evidence="1 2">
    <name type="scientific">Puniceicoccus vermicola</name>
    <dbReference type="NCBI Taxonomy" id="388746"/>
    <lineage>
        <taxon>Bacteria</taxon>
        <taxon>Pseudomonadati</taxon>
        <taxon>Verrucomicrobiota</taxon>
        <taxon>Opitutia</taxon>
        <taxon>Puniceicoccales</taxon>
        <taxon>Puniceicoccaceae</taxon>
        <taxon>Puniceicoccus</taxon>
    </lineage>
</organism>
<dbReference type="RefSeq" id="WP_185691091.1">
    <property type="nucleotide sequence ID" value="NZ_JACHVA010000015.1"/>
</dbReference>
<dbReference type="EMBL" id="JACHVA010000015">
    <property type="protein sequence ID" value="MBC2600342.1"/>
    <property type="molecule type" value="Genomic_DNA"/>
</dbReference>
<keyword evidence="2" id="KW-1185">Reference proteome</keyword>
<gene>
    <name evidence="1" type="ORF">H5P30_00950</name>
</gene>
<evidence type="ECO:0000313" key="1">
    <source>
        <dbReference type="EMBL" id="MBC2600342.1"/>
    </source>
</evidence>
<dbReference type="Gene3D" id="3.20.20.510">
    <property type="entry name" value="Uncharacterised protein PF12979, DUF3863"/>
    <property type="match status" value="1"/>
</dbReference>
<dbReference type="Proteomes" id="UP000525652">
    <property type="component" value="Unassembled WGS sequence"/>
</dbReference>
<protein>
    <submittedName>
        <fullName evidence="1">Uncharacterized protein</fullName>
    </submittedName>
</protein>
<evidence type="ECO:0000313" key="2">
    <source>
        <dbReference type="Proteomes" id="UP000525652"/>
    </source>
</evidence>